<evidence type="ECO:0000313" key="2">
    <source>
        <dbReference type="EMBL" id="KOF02250.1"/>
    </source>
</evidence>
<protein>
    <submittedName>
        <fullName evidence="2">Uncharacterized protein</fullName>
    </submittedName>
</protein>
<dbReference type="PATRIC" id="fig|1566026.4.peg.793"/>
<comment type="caution">
    <text evidence="2">The sequence shown here is derived from an EMBL/GenBank/DDBJ whole genome shotgun (WGS) entry which is preliminary data.</text>
</comment>
<keyword evidence="1" id="KW-1133">Transmembrane helix</keyword>
<dbReference type="AlphaFoldDB" id="A0A0L8AJA7"/>
<name>A0A0L8AJA7_9BACT</name>
<dbReference type="RefSeq" id="WP_053224076.1">
    <property type="nucleotide sequence ID" value="NZ_JSVA01000014.1"/>
</dbReference>
<keyword evidence="3" id="KW-1185">Reference proteome</keyword>
<dbReference type="Proteomes" id="UP000036908">
    <property type="component" value="Unassembled WGS sequence"/>
</dbReference>
<keyword evidence="1" id="KW-0472">Membrane</keyword>
<dbReference type="EMBL" id="JSVA01000014">
    <property type="protein sequence ID" value="KOF02250.1"/>
    <property type="molecule type" value="Genomic_DNA"/>
</dbReference>
<keyword evidence="1" id="KW-0812">Transmembrane</keyword>
<organism evidence="2 3">
    <name type="scientific">Roseivirga seohaensis subsp. aquiponti</name>
    <dbReference type="NCBI Taxonomy" id="1566026"/>
    <lineage>
        <taxon>Bacteria</taxon>
        <taxon>Pseudomonadati</taxon>
        <taxon>Bacteroidota</taxon>
        <taxon>Cytophagia</taxon>
        <taxon>Cytophagales</taxon>
        <taxon>Roseivirgaceae</taxon>
        <taxon>Roseivirga</taxon>
    </lineage>
</organism>
<evidence type="ECO:0000313" key="3">
    <source>
        <dbReference type="Proteomes" id="UP000036908"/>
    </source>
</evidence>
<reference evidence="3" key="1">
    <citation type="submission" date="2014-11" db="EMBL/GenBank/DDBJ databases">
        <title>Genome sequencing of Roseivirga sp. D-25.</title>
        <authorList>
            <person name="Selvaratnam C."/>
            <person name="Thevarajoo S."/>
            <person name="Goh K.M."/>
            <person name="Eee R."/>
            <person name="Chan K.-G."/>
            <person name="Chong C.S."/>
        </authorList>
    </citation>
    <scope>NUCLEOTIDE SEQUENCE [LARGE SCALE GENOMIC DNA]</scope>
    <source>
        <strain evidence="3">D-25</strain>
    </source>
</reference>
<evidence type="ECO:0000256" key="1">
    <source>
        <dbReference type="SAM" id="Phobius"/>
    </source>
</evidence>
<accession>A0A0L8AJA7</accession>
<gene>
    <name evidence="2" type="ORF">OB69_12495</name>
</gene>
<proteinExistence type="predicted"/>
<feature type="transmembrane region" description="Helical" evidence="1">
    <location>
        <begin position="14"/>
        <end position="34"/>
    </location>
</feature>
<sequence>MNEYLDQILDYTKIVSFIFSMVALYVSLKVYKLFYFREVQKKQLDLVLKLIKDFQEFDYVVSLMSYENGTSSRVYISDGNIFSLGKTKSDLKISLLKTDEVAGYPIYLTEEATKQINISEYTHNPLMPNKISNILREIFPDKITFSKLGTTVDRSFVLMDISRVLDSKEADELHSKKASPYVSNLGTDLGSFIENSNDLKNELGKWLKKIGIKDLNLKWNK</sequence>